<dbReference type="Proteomes" id="UP000226712">
    <property type="component" value="Unassembled WGS sequence"/>
</dbReference>
<sequence length="87" mass="10119">MGHKKHKRGFGEKALNKFLGVVSLGRIDYRPTRGSSDPYFSKVKNPNERIRLLRMRLKSHVNTMSHRETEQIIGMINDIKKKQGIKD</sequence>
<reference evidence="2" key="1">
    <citation type="submission" date="2017-09" db="EMBL/GenBank/DDBJ databases">
        <title>The Reconstruction of 2,631 Draft Metagenome-Assembled Genomes from the Global Oceans.</title>
        <authorList>
            <person name="Tully B.J."/>
            <person name="Graham E.D."/>
            <person name="Heidelberg J.F."/>
        </authorList>
    </citation>
    <scope>NUCLEOTIDE SEQUENCE [LARGE SCALE GENOMIC DNA]</scope>
</reference>
<gene>
    <name evidence="1" type="ORF">CL944_00020</name>
</gene>
<name>A0A2D6LNT5_9ARCH</name>
<evidence type="ECO:0000313" key="2">
    <source>
        <dbReference type="Proteomes" id="UP000226712"/>
    </source>
</evidence>
<comment type="caution">
    <text evidence="1">The sequence shown here is derived from an EMBL/GenBank/DDBJ whole genome shotgun (WGS) entry which is preliminary data.</text>
</comment>
<accession>A0A2D6LNT5</accession>
<evidence type="ECO:0000313" key="1">
    <source>
        <dbReference type="EMBL" id="MAG17846.1"/>
    </source>
</evidence>
<organism evidence="1 2">
    <name type="scientific">Candidatus Iainarchaeum sp</name>
    <dbReference type="NCBI Taxonomy" id="3101447"/>
    <lineage>
        <taxon>Archaea</taxon>
        <taxon>Candidatus Iainarchaeota</taxon>
        <taxon>Candidatus Iainarchaeia</taxon>
        <taxon>Candidatus Iainarchaeales</taxon>
        <taxon>Candidatus Iainarchaeaceae</taxon>
        <taxon>Candidatus Iainarchaeum</taxon>
    </lineage>
</organism>
<protein>
    <submittedName>
        <fullName evidence="1">Uncharacterized protein</fullName>
    </submittedName>
</protein>
<proteinExistence type="predicted"/>
<dbReference type="EMBL" id="NZBD01000001">
    <property type="protein sequence ID" value="MAG17846.1"/>
    <property type="molecule type" value="Genomic_DNA"/>
</dbReference>
<dbReference type="AlphaFoldDB" id="A0A2D6LNT5"/>